<gene>
    <name evidence="15" type="ORF">HLB44_15625</name>
</gene>
<keyword evidence="7 10" id="KW-0472">Membrane</keyword>
<dbReference type="EMBL" id="JABRWJ010000004">
    <property type="protein sequence ID" value="NRF68424.1"/>
    <property type="molecule type" value="Genomic_DNA"/>
</dbReference>
<evidence type="ECO:0000313" key="16">
    <source>
        <dbReference type="Proteomes" id="UP000737171"/>
    </source>
</evidence>
<reference evidence="15 16" key="1">
    <citation type="submission" date="2020-05" db="EMBL/GenBank/DDBJ databases">
        <title>Aquincola sp. isolate from soil.</title>
        <authorList>
            <person name="Han J."/>
            <person name="Kim D.-U."/>
        </authorList>
    </citation>
    <scope>NUCLEOTIDE SEQUENCE [LARGE SCALE GENOMIC DNA]</scope>
    <source>
        <strain evidence="15 16">S2</strain>
    </source>
</reference>
<dbReference type="Gene3D" id="2.170.130.10">
    <property type="entry name" value="TonB-dependent receptor, plug domain"/>
    <property type="match status" value="1"/>
</dbReference>
<sequence length="917" mass="97168">MTFRSRITARASRAACLGLAATVPATLLAQQQAPATPQRVEITGSSIKRIDGETALPVQVIDRKAIERSGVLNVEQLLQQVSAAASSGGLTSSSASGATTGGISAISLRGLTSLRTLVLINGRRIAPYGVGFTGDSVSVDVNSIPLAAIERVEVLKDGASAVYGSDAVAGVVNFILRNEVRGGELALTAGDTTQGGASSKRASALWGFGDLGSDRFNIMAMASFNKEGGLRGADRDFARSGINVEHGNDTSSGNTFPANIVLLDDSGRTRNPAVGVCPGPYSVVDPLNNPQNICRYDPSPQVTLLPASERASLFVAGKFALTPDIELFGEASYNKNKIRTVIQPVPISDQFALPGNHPLFNVAPYNGFSTIQLSPAALHYPTAYVRSVIGPTAELPDILVRWRANLSGDRDITDTSTAPRLAFGVRGAVAGWDFDAAALHSQSKVKETVNDGYPSLSRILPLLNSGVVNFWGDNTPEVTAQIRAANFTGAAFETTSTLQSLQAKASRELTKLPGGPLAIALGAETRREKYLFDPSPTIQTGDISGYGGNFLVTDRERMVKAVFGELSVPIVKGLEATAAVRWDDYEGVGSSTTPSMNLRWRPLPSLMLRGSAGKGFRAPSLQDLYLPNTLTVTPPGLSDPLRCPTTGSGNDCQTQFSTTIGGNAALQPEKSKNATLGIVLEPTANSSVTIDWFKIDLKDTIVNGVPAAVILADPVKYAYLITRGPVEAAFPQLPGPITAISGTNINLGETRLSGIDIDGRLSIPMGDAGRLNLSANGTYFIKYDTQNVDGTFTGNVDTVNAATGGVIPRWKHTLSASWSLGAWDATLVQHYQKKYTDLPSTVSGETPKVGAYQTFDLQVAYSGIKNLRVTLGVRNLLDKDPPYTNAGGQVSFQGGYDPQYADPRGRFVYAGLRYEFK</sequence>
<dbReference type="RefSeq" id="WP_173124052.1">
    <property type="nucleotide sequence ID" value="NZ_JABRWJ010000004.1"/>
</dbReference>
<keyword evidence="12" id="KW-0732">Signal</keyword>
<feature type="signal peptide" evidence="12">
    <location>
        <begin position="1"/>
        <end position="29"/>
    </location>
</feature>
<feature type="domain" description="TonB-dependent receptor plug" evidence="14">
    <location>
        <begin position="53"/>
        <end position="171"/>
    </location>
</feature>
<evidence type="ECO:0000256" key="3">
    <source>
        <dbReference type="ARBA" id="ARBA00022448"/>
    </source>
</evidence>
<dbReference type="Proteomes" id="UP000737171">
    <property type="component" value="Unassembled WGS sequence"/>
</dbReference>
<organism evidence="15 16">
    <name type="scientific">Pseudaquabacterium terrae</name>
    <dbReference type="NCBI Taxonomy" id="2732868"/>
    <lineage>
        <taxon>Bacteria</taxon>
        <taxon>Pseudomonadati</taxon>
        <taxon>Pseudomonadota</taxon>
        <taxon>Betaproteobacteria</taxon>
        <taxon>Burkholderiales</taxon>
        <taxon>Sphaerotilaceae</taxon>
        <taxon>Pseudaquabacterium</taxon>
    </lineage>
</organism>
<evidence type="ECO:0000256" key="12">
    <source>
        <dbReference type="SAM" id="SignalP"/>
    </source>
</evidence>
<keyword evidence="16" id="KW-1185">Reference proteome</keyword>
<dbReference type="InterPro" id="IPR039426">
    <property type="entry name" value="TonB-dep_rcpt-like"/>
</dbReference>
<keyword evidence="4 10" id="KW-1134">Transmembrane beta strand</keyword>
<evidence type="ECO:0000256" key="11">
    <source>
        <dbReference type="RuleBase" id="RU003357"/>
    </source>
</evidence>
<keyword evidence="8 15" id="KW-0675">Receptor</keyword>
<dbReference type="SUPFAM" id="SSF56935">
    <property type="entry name" value="Porins"/>
    <property type="match status" value="1"/>
</dbReference>
<evidence type="ECO:0000256" key="5">
    <source>
        <dbReference type="ARBA" id="ARBA00022692"/>
    </source>
</evidence>
<name>A0ABX2EIL8_9BURK</name>
<keyword evidence="9 10" id="KW-0998">Cell outer membrane</keyword>
<evidence type="ECO:0000313" key="15">
    <source>
        <dbReference type="EMBL" id="NRF68424.1"/>
    </source>
</evidence>
<keyword evidence="5 10" id="KW-0812">Transmembrane</keyword>
<dbReference type="InterPro" id="IPR012910">
    <property type="entry name" value="Plug_dom"/>
</dbReference>
<dbReference type="Pfam" id="PF07715">
    <property type="entry name" value="Plug"/>
    <property type="match status" value="1"/>
</dbReference>
<comment type="caution">
    <text evidence="15">The sequence shown here is derived from an EMBL/GenBank/DDBJ whole genome shotgun (WGS) entry which is preliminary data.</text>
</comment>
<dbReference type="PROSITE" id="PS52016">
    <property type="entry name" value="TONB_DEPENDENT_REC_3"/>
    <property type="match status" value="1"/>
</dbReference>
<dbReference type="Gene3D" id="2.40.170.20">
    <property type="entry name" value="TonB-dependent receptor, beta-barrel domain"/>
    <property type="match status" value="1"/>
</dbReference>
<protein>
    <submittedName>
        <fullName evidence="15">TonB-dependent receptor</fullName>
    </submittedName>
</protein>
<accession>A0ABX2EIL8</accession>
<evidence type="ECO:0000256" key="9">
    <source>
        <dbReference type="ARBA" id="ARBA00023237"/>
    </source>
</evidence>
<dbReference type="CDD" id="cd01347">
    <property type="entry name" value="ligand_gated_channel"/>
    <property type="match status" value="1"/>
</dbReference>
<feature type="chain" id="PRO_5046246759" evidence="12">
    <location>
        <begin position="30"/>
        <end position="917"/>
    </location>
</feature>
<evidence type="ECO:0000256" key="7">
    <source>
        <dbReference type="ARBA" id="ARBA00023136"/>
    </source>
</evidence>
<dbReference type="InterPro" id="IPR036942">
    <property type="entry name" value="Beta-barrel_TonB_sf"/>
</dbReference>
<proteinExistence type="inferred from homology"/>
<evidence type="ECO:0000256" key="10">
    <source>
        <dbReference type="PROSITE-ProRule" id="PRU01360"/>
    </source>
</evidence>
<dbReference type="PANTHER" id="PTHR47234">
    <property type="match status" value="1"/>
</dbReference>
<evidence type="ECO:0000259" key="13">
    <source>
        <dbReference type="Pfam" id="PF00593"/>
    </source>
</evidence>
<feature type="domain" description="TonB-dependent receptor-like beta-barrel" evidence="13">
    <location>
        <begin position="430"/>
        <end position="876"/>
    </location>
</feature>
<dbReference type="InterPro" id="IPR037066">
    <property type="entry name" value="Plug_dom_sf"/>
</dbReference>
<evidence type="ECO:0000256" key="2">
    <source>
        <dbReference type="ARBA" id="ARBA00009810"/>
    </source>
</evidence>
<comment type="subcellular location">
    <subcellularLocation>
        <location evidence="1 10">Cell outer membrane</location>
        <topology evidence="1 10">Multi-pass membrane protein</topology>
    </subcellularLocation>
</comment>
<dbReference type="PANTHER" id="PTHR47234:SF2">
    <property type="entry name" value="TONB-DEPENDENT RECEPTOR"/>
    <property type="match status" value="1"/>
</dbReference>
<evidence type="ECO:0000256" key="8">
    <source>
        <dbReference type="ARBA" id="ARBA00023170"/>
    </source>
</evidence>
<keyword evidence="3 10" id="KW-0813">Transport</keyword>
<comment type="similarity">
    <text evidence="2 10 11">Belongs to the TonB-dependent receptor family.</text>
</comment>
<dbReference type="Pfam" id="PF00593">
    <property type="entry name" value="TonB_dep_Rec_b-barrel"/>
    <property type="match status" value="1"/>
</dbReference>
<evidence type="ECO:0000256" key="6">
    <source>
        <dbReference type="ARBA" id="ARBA00023077"/>
    </source>
</evidence>
<evidence type="ECO:0000256" key="1">
    <source>
        <dbReference type="ARBA" id="ARBA00004571"/>
    </source>
</evidence>
<keyword evidence="6 11" id="KW-0798">TonB box</keyword>
<evidence type="ECO:0000259" key="14">
    <source>
        <dbReference type="Pfam" id="PF07715"/>
    </source>
</evidence>
<evidence type="ECO:0000256" key="4">
    <source>
        <dbReference type="ARBA" id="ARBA00022452"/>
    </source>
</evidence>
<dbReference type="InterPro" id="IPR000531">
    <property type="entry name" value="Beta-barrel_TonB"/>
</dbReference>